<keyword evidence="3 5" id="KW-0418">Kinase</keyword>
<dbReference type="Pfam" id="PF02595">
    <property type="entry name" value="Gly_kinase"/>
    <property type="match status" value="1"/>
</dbReference>
<dbReference type="InterPro" id="IPR036129">
    <property type="entry name" value="Glycerate_kinase_sf"/>
</dbReference>
<dbReference type="AlphaFoldDB" id="A0A7M1SP08"/>
<dbReference type="GO" id="GO:0008887">
    <property type="term" value="F:glycerate kinase activity"/>
    <property type="evidence" value="ECO:0007669"/>
    <property type="project" value="InterPro"/>
</dbReference>
<evidence type="ECO:0000256" key="3">
    <source>
        <dbReference type="ARBA" id="ARBA00022777"/>
    </source>
</evidence>
<sequence>MGPVSAVDATRGLAYGWVEAGHDVVERPMSDGAAELVESVRHARGGELVPVVVRAGVWDPDEQVPAALLHVPGRAGGTAYVETSAVLGWDEVGTRTAARLVREGTTEPVADLLVAAVETGAARVVVGLGESAVHDGGIGLLQRLGVLLGEAGGLAAVEELRHRLRHVQIDVAAATDRPLLGLHGAGAALAQLPGVGPAVAQEAERRVGALVDQVGSRPGPDGGPAPSLASRPRPVVRPTRDPGTGAGGGSAYVLAMLGGRILPGAEVVAAETALPELAGGVDLVVTGCTTLDGTAMHTGVVAAAGQAAMAYGVPVVAVGEQVQVSRRDGARVGVSATYPIRDAPTRGLGGQPGPPPGDPWDDIVRRGERIRRTWAL</sequence>
<keyword evidence="2" id="KW-0808">Transferase</keyword>
<dbReference type="SUPFAM" id="SSF110738">
    <property type="entry name" value="Glycerate kinase I"/>
    <property type="match status" value="1"/>
</dbReference>
<dbReference type="GO" id="GO:0031388">
    <property type="term" value="P:organic acid phosphorylation"/>
    <property type="evidence" value="ECO:0007669"/>
    <property type="project" value="InterPro"/>
</dbReference>
<dbReference type="EMBL" id="CP063169">
    <property type="protein sequence ID" value="QOR69161.1"/>
    <property type="molecule type" value="Genomic_DNA"/>
</dbReference>
<dbReference type="Gene3D" id="3.40.50.10350">
    <property type="entry name" value="Glycerate kinase, domain 1"/>
    <property type="match status" value="1"/>
</dbReference>
<keyword evidence="6" id="KW-1185">Reference proteome</keyword>
<dbReference type="RefSeq" id="WP_193495316.1">
    <property type="nucleotide sequence ID" value="NZ_CP063169.1"/>
</dbReference>
<evidence type="ECO:0000313" key="6">
    <source>
        <dbReference type="Proteomes" id="UP000593758"/>
    </source>
</evidence>
<evidence type="ECO:0000313" key="5">
    <source>
        <dbReference type="EMBL" id="QOR69161.1"/>
    </source>
</evidence>
<dbReference type="KEGG" id="halt:IM660_10520"/>
<evidence type="ECO:0000256" key="4">
    <source>
        <dbReference type="SAM" id="MobiDB-lite"/>
    </source>
</evidence>
<protein>
    <submittedName>
        <fullName evidence="5">Glycerate kinase</fullName>
    </submittedName>
</protein>
<name>A0A7M1SP08_9MICO</name>
<dbReference type="InterPro" id="IPR004381">
    <property type="entry name" value="Glycerate_kinase"/>
</dbReference>
<dbReference type="Proteomes" id="UP000593758">
    <property type="component" value="Chromosome"/>
</dbReference>
<comment type="similarity">
    <text evidence="1">Belongs to the glycerate kinase type-1 family.</text>
</comment>
<dbReference type="InterPro" id="IPR018193">
    <property type="entry name" value="Glyc_kinase_flavodox-like_fold"/>
</dbReference>
<dbReference type="Gene3D" id="3.90.1510.10">
    <property type="entry name" value="Glycerate kinase, domain 2"/>
    <property type="match status" value="1"/>
</dbReference>
<dbReference type="InterPro" id="IPR018197">
    <property type="entry name" value="Glycerate_kinase_RE-like"/>
</dbReference>
<feature type="region of interest" description="Disordered" evidence="4">
    <location>
        <begin position="341"/>
        <end position="361"/>
    </location>
</feature>
<feature type="region of interest" description="Disordered" evidence="4">
    <location>
        <begin position="213"/>
        <end position="247"/>
    </location>
</feature>
<gene>
    <name evidence="5" type="ORF">IM660_10520</name>
</gene>
<evidence type="ECO:0000256" key="2">
    <source>
        <dbReference type="ARBA" id="ARBA00022679"/>
    </source>
</evidence>
<proteinExistence type="inferred from homology"/>
<dbReference type="PANTHER" id="PTHR21599:SF0">
    <property type="entry name" value="GLYCERATE KINASE"/>
    <property type="match status" value="1"/>
</dbReference>
<accession>A0A7M1SP08</accession>
<reference evidence="5 6" key="1">
    <citation type="submission" date="2020-10" db="EMBL/GenBank/DDBJ databases">
        <title>Haloactinobacterium sp. RN3S43, a bacterium isolated from saline soil.</title>
        <authorList>
            <person name="Sun J.-Q."/>
        </authorList>
    </citation>
    <scope>NUCLEOTIDE SEQUENCE [LARGE SCALE GENOMIC DNA]</scope>
    <source>
        <strain evidence="5 6">RN3S43</strain>
    </source>
</reference>
<organism evidence="5 6">
    <name type="scientific">Ruania alkalisoli</name>
    <dbReference type="NCBI Taxonomy" id="2779775"/>
    <lineage>
        <taxon>Bacteria</taxon>
        <taxon>Bacillati</taxon>
        <taxon>Actinomycetota</taxon>
        <taxon>Actinomycetes</taxon>
        <taxon>Micrococcales</taxon>
        <taxon>Ruaniaceae</taxon>
        <taxon>Ruania</taxon>
    </lineage>
</organism>
<evidence type="ECO:0000256" key="1">
    <source>
        <dbReference type="ARBA" id="ARBA00006284"/>
    </source>
</evidence>
<dbReference type="PANTHER" id="PTHR21599">
    <property type="entry name" value="GLYCERATE KINASE"/>
    <property type="match status" value="1"/>
</dbReference>